<dbReference type="PANTHER" id="PTHR46631:SF4">
    <property type="entry name" value="OS06G0359400 PROTEIN"/>
    <property type="match status" value="1"/>
</dbReference>
<keyword evidence="3" id="KW-1185">Reference proteome</keyword>
<dbReference type="eggNOG" id="ENOG502S1S5">
    <property type="taxonomic scope" value="Eukaryota"/>
</dbReference>
<dbReference type="AlphaFoldDB" id="W1P5X8"/>
<dbReference type="InterPro" id="IPR044804">
    <property type="entry name" value="Ribosomal_eL20z-like"/>
</dbReference>
<proteinExistence type="predicted"/>
<keyword evidence="1" id="KW-0472">Membrane</keyword>
<keyword evidence="1" id="KW-1133">Transmembrane helix</keyword>
<dbReference type="HOGENOM" id="CLU_1449527_0_0_1"/>
<organism evidence="2 3">
    <name type="scientific">Amborella trichopoda</name>
    <dbReference type="NCBI Taxonomy" id="13333"/>
    <lineage>
        <taxon>Eukaryota</taxon>
        <taxon>Viridiplantae</taxon>
        <taxon>Streptophyta</taxon>
        <taxon>Embryophyta</taxon>
        <taxon>Tracheophyta</taxon>
        <taxon>Spermatophyta</taxon>
        <taxon>Magnoliopsida</taxon>
        <taxon>Amborellales</taxon>
        <taxon>Amborellaceae</taxon>
        <taxon>Amborella</taxon>
    </lineage>
</organism>
<feature type="transmembrane region" description="Helical" evidence="1">
    <location>
        <begin position="78"/>
        <end position="102"/>
    </location>
</feature>
<keyword evidence="1" id="KW-0812">Transmembrane</keyword>
<dbReference type="Gramene" id="ERN03313">
    <property type="protein sequence ID" value="ERN03313"/>
    <property type="gene ID" value="AMTR_s00003p00234550"/>
</dbReference>
<dbReference type="EMBL" id="KI394358">
    <property type="protein sequence ID" value="ERN03313.1"/>
    <property type="molecule type" value="Genomic_DNA"/>
</dbReference>
<accession>W1P5X8</accession>
<sequence>MSEDSRSKDHPPHYGTFQGVPTYGQPAIGFPQPVPPPGATSGAYYPHGYQTVPGYATVAEGQPIREPRLPCCGIGLGWFLFIAGFFLATIPWYIGAFLLLCVRLDYREKAGLITCTIATTGRCQPSLEVRQAASIDFGNEREPMGYVDIQSSMMPKLPRRCRRKASMLSVFRLNYYIYDKVFHVIRV</sequence>
<dbReference type="PANTHER" id="PTHR46631">
    <property type="entry name" value="60S RIBOSOMAL PROTEIN L18A-LIKE"/>
    <property type="match status" value="1"/>
</dbReference>
<dbReference type="Proteomes" id="UP000017836">
    <property type="component" value="Unassembled WGS sequence"/>
</dbReference>
<gene>
    <name evidence="2" type="ORF">AMTR_s00003p00234550</name>
</gene>
<reference evidence="3" key="1">
    <citation type="journal article" date="2013" name="Science">
        <title>The Amborella genome and the evolution of flowering plants.</title>
        <authorList>
            <consortium name="Amborella Genome Project"/>
        </authorList>
    </citation>
    <scope>NUCLEOTIDE SEQUENCE [LARGE SCALE GENOMIC DNA]</scope>
</reference>
<name>W1P5X8_AMBTC</name>
<evidence type="ECO:0008006" key="4">
    <source>
        <dbReference type="Google" id="ProtNLM"/>
    </source>
</evidence>
<evidence type="ECO:0000256" key="1">
    <source>
        <dbReference type="SAM" id="Phobius"/>
    </source>
</evidence>
<evidence type="ECO:0000313" key="2">
    <source>
        <dbReference type="EMBL" id="ERN03313.1"/>
    </source>
</evidence>
<protein>
    <recommendedName>
        <fullName evidence="4">60S ribosomal protein L18a-like protein</fullName>
    </recommendedName>
</protein>
<evidence type="ECO:0000313" key="3">
    <source>
        <dbReference type="Proteomes" id="UP000017836"/>
    </source>
</evidence>